<feature type="domain" description="Protein kinase" evidence="1">
    <location>
        <begin position="70"/>
        <end position="361"/>
    </location>
</feature>
<dbReference type="AlphaFoldDB" id="A0A0H2RPN5"/>
<dbReference type="EMBL" id="KQ085953">
    <property type="protein sequence ID" value="KLO13854.1"/>
    <property type="molecule type" value="Genomic_DNA"/>
</dbReference>
<dbReference type="STRING" id="27342.A0A0H2RPN5"/>
<dbReference type="OrthoDB" id="5987198at2759"/>
<name>A0A0H2RPN5_9AGAM</name>
<proteinExistence type="predicted"/>
<dbReference type="InterPro" id="IPR000719">
    <property type="entry name" value="Prot_kinase_dom"/>
</dbReference>
<dbReference type="GO" id="GO:0005524">
    <property type="term" value="F:ATP binding"/>
    <property type="evidence" value="ECO:0007669"/>
    <property type="project" value="InterPro"/>
</dbReference>
<dbReference type="SUPFAM" id="SSF56112">
    <property type="entry name" value="Protein kinase-like (PK-like)"/>
    <property type="match status" value="1"/>
</dbReference>
<evidence type="ECO:0000313" key="3">
    <source>
        <dbReference type="Proteomes" id="UP000053477"/>
    </source>
</evidence>
<dbReference type="Proteomes" id="UP000053477">
    <property type="component" value="Unassembled WGS sequence"/>
</dbReference>
<gene>
    <name evidence="2" type="ORF">SCHPADRAFT_915136</name>
</gene>
<dbReference type="GO" id="GO:0004672">
    <property type="term" value="F:protein kinase activity"/>
    <property type="evidence" value="ECO:0007669"/>
    <property type="project" value="InterPro"/>
</dbReference>
<evidence type="ECO:0000259" key="1">
    <source>
        <dbReference type="PROSITE" id="PS50011"/>
    </source>
</evidence>
<dbReference type="PROSITE" id="PS50011">
    <property type="entry name" value="PROTEIN_KINASE_DOM"/>
    <property type="match status" value="1"/>
</dbReference>
<sequence>MLAANAEEAEKFRKETEAGDYDLLEGEIWWRDRHQMLIDHGYQLRPRLRPGWEPSWNNSNKNPLYCEDAHVGLRLAGGGTIDAVRIMDGKDVGIRPIKRVSSERTIFKNLADAQHLTGQDQHIAHILDTFEDDRDPDLVFVVIPLMIPVWFIASSLKTISGIVDLFKQLLEGLSFIHSKNVAHRGLWSYIMLDAPSMFPRGFHPSDYFQDHSGVHQIKVLPPCKASGPVRYYFADFRHSIDVGQDAKHLIFGYEHPVGADFDAPEWTAIGTYDPFRADVFIIGKIFNEKFISKYENIDFLSSLVEAMTAKKPEARPTAADALKRLQTITSTQSFFTLRHQLVEKDSKEPESLLSENINILLDVAFHGLKIALKMPSRTISLVRRMKRGSKEKETAK</sequence>
<dbReference type="InterPro" id="IPR011009">
    <property type="entry name" value="Kinase-like_dom_sf"/>
</dbReference>
<reference evidence="2 3" key="1">
    <citation type="submission" date="2015-04" db="EMBL/GenBank/DDBJ databases">
        <title>Complete genome sequence of Schizopora paradoxa KUC8140, a cosmopolitan wood degrader in East Asia.</title>
        <authorList>
            <consortium name="DOE Joint Genome Institute"/>
            <person name="Min B."/>
            <person name="Park H."/>
            <person name="Jang Y."/>
            <person name="Kim J.-J."/>
            <person name="Kim K.H."/>
            <person name="Pangilinan J."/>
            <person name="Lipzen A."/>
            <person name="Riley R."/>
            <person name="Grigoriev I.V."/>
            <person name="Spatafora J.W."/>
            <person name="Choi I.-G."/>
        </authorList>
    </citation>
    <scope>NUCLEOTIDE SEQUENCE [LARGE SCALE GENOMIC DNA]</scope>
    <source>
        <strain evidence="2 3">KUC8140</strain>
    </source>
</reference>
<organism evidence="2 3">
    <name type="scientific">Schizopora paradoxa</name>
    <dbReference type="NCBI Taxonomy" id="27342"/>
    <lineage>
        <taxon>Eukaryota</taxon>
        <taxon>Fungi</taxon>
        <taxon>Dikarya</taxon>
        <taxon>Basidiomycota</taxon>
        <taxon>Agaricomycotina</taxon>
        <taxon>Agaricomycetes</taxon>
        <taxon>Hymenochaetales</taxon>
        <taxon>Schizoporaceae</taxon>
        <taxon>Schizopora</taxon>
    </lineage>
</organism>
<keyword evidence="3" id="KW-1185">Reference proteome</keyword>
<evidence type="ECO:0000313" key="2">
    <source>
        <dbReference type="EMBL" id="KLO13854.1"/>
    </source>
</evidence>
<dbReference type="SMART" id="SM00220">
    <property type="entry name" value="S_TKc"/>
    <property type="match status" value="1"/>
</dbReference>
<dbReference type="InParanoid" id="A0A0H2RPN5"/>
<dbReference type="Gene3D" id="1.10.510.10">
    <property type="entry name" value="Transferase(Phosphotransferase) domain 1"/>
    <property type="match status" value="1"/>
</dbReference>
<accession>A0A0H2RPN5</accession>
<protein>
    <recommendedName>
        <fullName evidence="1">Protein kinase domain-containing protein</fullName>
    </recommendedName>
</protein>